<dbReference type="PIRSF" id="PIRSF002155">
    <property type="entry name" value="Ribosomal_L1"/>
    <property type="match status" value="1"/>
</dbReference>
<dbReference type="InterPro" id="IPR028364">
    <property type="entry name" value="Ribosomal_uL1/biogenesis"/>
</dbReference>
<dbReference type="InterPro" id="IPR016095">
    <property type="entry name" value="Ribosomal_uL1_3-a/b-sand"/>
</dbReference>
<accession>A0A1Y2FUT0</accession>
<proteinExistence type="inferred from homology"/>
<keyword evidence="2 4" id="KW-0689">Ribosomal protein</keyword>
<dbReference type="InterPro" id="IPR023673">
    <property type="entry name" value="Ribosomal_uL1_CS"/>
</dbReference>
<dbReference type="Gene3D" id="3.40.50.790">
    <property type="match status" value="1"/>
</dbReference>
<evidence type="ECO:0000256" key="2">
    <source>
        <dbReference type="ARBA" id="ARBA00022980"/>
    </source>
</evidence>
<feature type="non-terminal residue" evidence="5">
    <location>
        <position position="176"/>
    </location>
</feature>
<evidence type="ECO:0000313" key="6">
    <source>
        <dbReference type="Proteomes" id="UP000193685"/>
    </source>
</evidence>
<comment type="similarity">
    <text evidence="1 4">Belongs to the universal ribosomal protein uL1 family.</text>
</comment>
<dbReference type="EMBL" id="MCFI01000001">
    <property type="protein sequence ID" value="ORY87761.1"/>
    <property type="molecule type" value="Genomic_DNA"/>
</dbReference>
<organism evidence="5 6">
    <name type="scientific">Protomyces lactucae-debilis</name>
    <dbReference type="NCBI Taxonomy" id="2754530"/>
    <lineage>
        <taxon>Eukaryota</taxon>
        <taxon>Fungi</taxon>
        <taxon>Dikarya</taxon>
        <taxon>Ascomycota</taxon>
        <taxon>Taphrinomycotina</taxon>
        <taxon>Taphrinomycetes</taxon>
        <taxon>Taphrinales</taxon>
        <taxon>Protomycetaceae</taxon>
        <taxon>Protomyces</taxon>
    </lineage>
</organism>
<keyword evidence="3 4" id="KW-0687">Ribonucleoprotein</keyword>
<dbReference type="Proteomes" id="UP000193685">
    <property type="component" value="Unassembled WGS sequence"/>
</dbReference>
<dbReference type="Pfam" id="PF00687">
    <property type="entry name" value="Ribosomal_L1"/>
    <property type="match status" value="1"/>
</dbReference>
<dbReference type="OrthoDB" id="1747252at2759"/>
<dbReference type="InterPro" id="IPR002143">
    <property type="entry name" value="Ribosomal_uL1"/>
</dbReference>
<keyword evidence="6" id="KW-1185">Reference proteome</keyword>
<reference evidence="5 6" key="1">
    <citation type="submission" date="2016-07" db="EMBL/GenBank/DDBJ databases">
        <title>Pervasive Adenine N6-methylation of Active Genes in Fungi.</title>
        <authorList>
            <consortium name="DOE Joint Genome Institute"/>
            <person name="Mondo S.J."/>
            <person name="Dannebaum R.O."/>
            <person name="Kuo R.C."/>
            <person name="Labutti K."/>
            <person name="Haridas S."/>
            <person name="Kuo A."/>
            <person name="Salamov A."/>
            <person name="Ahrendt S.R."/>
            <person name="Lipzen A."/>
            <person name="Sullivan W."/>
            <person name="Andreopoulos W.B."/>
            <person name="Clum A."/>
            <person name="Lindquist E."/>
            <person name="Daum C."/>
            <person name="Ramamoorthy G.K."/>
            <person name="Gryganskyi A."/>
            <person name="Culley D."/>
            <person name="Magnuson J.K."/>
            <person name="James T.Y."/>
            <person name="O'Malley M.A."/>
            <person name="Stajich J.E."/>
            <person name="Spatafora J.W."/>
            <person name="Visel A."/>
            <person name="Grigoriev I.V."/>
        </authorList>
    </citation>
    <scope>NUCLEOTIDE SEQUENCE [LARGE SCALE GENOMIC DNA]</scope>
    <source>
        <strain evidence="5 6">12-1054</strain>
    </source>
</reference>
<dbReference type="SUPFAM" id="SSF56808">
    <property type="entry name" value="Ribosomal protein L1"/>
    <property type="match status" value="1"/>
</dbReference>
<dbReference type="GO" id="GO:0006412">
    <property type="term" value="P:translation"/>
    <property type="evidence" value="ECO:0007669"/>
    <property type="project" value="InterPro"/>
</dbReference>
<dbReference type="Gene3D" id="3.30.190.20">
    <property type="match status" value="1"/>
</dbReference>
<dbReference type="RefSeq" id="XP_040728256.1">
    <property type="nucleotide sequence ID" value="XM_040867193.1"/>
</dbReference>
<evidence type="ECO:0000313" key="5">
    <source>
        <dbReference type="EMBL" id="ORY87761.1"/>
    </source>
</evidence>
<protein>
    <recommendedName>
        <fullName evidence="4">Ribosomal protein</fullName>
    </recommendedName>
</protein>
<dbReference type="AlphaFoldDB" id="A0A1Y2FUT0"/>
<evidence type="ECO:0000256" key="4">
    <source>
        <dbReference type="RuleBase" id="RU000659"/>
    </source>
</evidence>
<sequence length="176" mass="18590">QAAALLRAAEAGAAKKSLHLAIRLKQDKSATPLRGSIALPRRLPSKSKICVFARGQDAANAKAAGAYLVGAEDLVTRIQDGNVDFDKCLATPECVPLIAKLARTLGPKGLMPSAKRGTVVKNVAQAIEDAERNLDFRQKGSGAVLRLPVAQSGFTDDEIKKNIEAVLSMVTEMGSK</sequence>
<dbReference type="GO" id="GO:0003723">
    <property type="term" value="F:RNA binding"/>
    <property type="evidence" value="ECO:0007669"/>
    <property type="project" value="InterPro"/>
</dbReference>
<dbReference type="GeneID" id="63783792"/>
<dbReference type="OMA" id="SKICVFA"/>
<evidence type="ECO:0000256" key="3">
    <source>
        <dbReference type="ARBA" id="ARBA00023274"/>
    </source>
</evidence>
<evidence type="ECO:0000256" key="1">
    <source>
        <dbReference type="ARBA" id="ARBA00010531"/>
    </source>
</evidence>
<dbReference type="PROSITE" id="PS01199">
    <property type="entry name" value="RIBOSOMAL_L1"/>
    <property type="match status" value="1"/>
</dbReference>
<name>A0A1Y2FUT0_PROLT</name>
<dbReference type="GO" id="GO:0003735">
    <property type="term" value="F:structural constituent of ribosome"/>
    <property type="evidence" value="ECO:0007669"/>
    <property type="project" value="InterPro"/>
</dbReference>
<dbReference type="InterPro" id="IPR023674">
    <property type="entry name" value="Ribosomal_uL1-like"/>
</dbReference>
<dbReference type="GO" id="GO:0005762">
    <property type="term" value="C:mitochondrial large ribosomal subunit"/>
    <property type="evidence" value="ECO:0007669"/>
    <property type="project" value="TreeGrafter"/>
</dbReference>
<dbReference type="PANTHER" id="PTHR36427">
    <property type="entry name" value="54S RIBOSOMAL PROTEIN L1, MITOCHONDRIAL"/>
    <property type="match status" value="1"/>
</dbReference>
<comment type="caution">
    <text evidence="5">The sequence shown here is derived from an EMBL/GenBank/DDBJ whole genome shotgun (WGS) entry which is preliminary data.</text>
</comment>
<gene>
    <name evidence="5" type="ORF">BCR37DRAFT_335632</name>
</gene>
<feature type="non-terminal residue" evidence="5">
    <location>
        <position position="1"/>
    </location>
</feature>
<dbReference type="PANTHER" id="PTHR36427:SF3">
    <property type="entry name" value="LARGE RIBOSOMAL SUBUNIT PROTEIN UL1M"/>
    <property type="match status" value="1"/>
</dbReference>
<dbReference type="STRING" id="56484.A0A1Y2FUT0"/>
<dbReference type="CDD" id="cd00403">
    <property type="entry name" value="Ribosomal_L1"/>
    <property type="match status" value="1"/>
</dbReference>
<dbReference type="FunFam" id="3.40.50.790:FF:000001">
    <property type="entry name" value="50S ribosomal protein L1"/>
    <property type="match status" value="1"/>
</dbReference>